<reference evidence="4 5" key="1">
    <citation type="submission" date="2020-04" db="EMBL/GenBank/DDBJ databases">
        <title>Zoogloea sp. G-4-1-14 isolated from soil.</title>
        <authorList>
            <person name="Dahal R.H."/>
        </authorList>
    </citation>
    <scope>NUCLEOTIDE SEQUENCE [LARGE SCALE GENOMIC DNA]</scope>
    <source>
        <strain evidence="4 5">G-4-1-14</strain>
    </source>
</reference>
<comment type="catalytic activity">
    <reaction evidence="2">
        <text>2 GTP = 3',3'-c-di-GMP + 2 diphosphate</text>
        <dbReference type="Rhea" id="RHEA:24898"/>
        <dbReference type="ChEBI" id="CHEBI:33019"/>
        <dbReference type="ChEBI" id="CHEBI:37565"/>
        <dbReference type="ChEBI" id="CHEBI:58805"/>
        <dbReference type="EC" id="2.7.7.65"/>
    </reaction>
</comment>
<dbReference type="InterPro" id="IPR029787">
    <property type="entry name" value="Nucleotide_cyclase"/>
</dbReference>
<dbReference type="SUPFAM" id="SSF55073">
    <property type="entry name" value="Nucleotide cyclase"/>
    <property type="match status" value="1"/>
</dbReference>
<dbReference type="NCBIfam" id="TIGR00254">
    <property type="entry name" value="GGDEF"/>
    <property type="match status" value="1"/>
</dbReference>
<dbReference type="GO" id="GO:0052621">
    <property type="term" value="F:diguanylate cyclase activity"/>
    <property type="evidence" value="ECO:0007669"/>
    <property type="project" value="UniProtKB-EC"/>
</dbReference>
<dbReference type="PROSITE" id="PS50887">
    <property type="entry name" value="GGDEF"/>
    <property type="match status" value="1"/>
</dbReference>
<feature type="domain" description="GGDEF" evidence="3">
    <location>
        <begin position="121"/>
        <end position="254"/>
    </location>
</feature>
<gene>
    <name evidence="4" type="ORF">HHL15_24845</name>
</gene>
<dbReference type="EMBL" id="JABBGA010000042">
    <property type="protein sequence ID" value="NML28983.1"/>
    <property type="molecule type" value="Genomic_DNA"/>
</dbReference>
<evidence type="ECO:0000259" key="3">
    <source>
        <dbReference type="PROSITE" id="PS50887"/>
    </source>
</evidence>
<dbReference type="Proteomes" id="UP000580043">
    <property type="component" value="Unassembled WGS sequence"/>
</dbReference>
<dbReference type="RefSeq" id="WP_169148482.1">
    <property type="nucleotide sequence ID" value="NZ_JABBGA010000042.1"/>
</dbReference>
<sequence>MNRLLLRQLKRATQLEGEAAVERLLAELKLRARTESFPSDMNRFLLGVGELLERVSASYDHHERDVELHSLSLALSSEELEAAQRELLRLSRSDRMTQLWNRGYWQERLQEEFQRARRFGQPVSLLIFDIDHFKRINDQYGHPVGDQVICLVADVLRTCSRQVDICARYGGEEFAAILPGTNEDGAFHFGESLRLKTEALGFSAGEQAVPFTISIGVAELDDSFPDAGNWLVRADHALYDAKRSGRNRTCRSSQSPR</sequence>
<dbReference type="InterPro" id="IPR000160">
    <property type="entry name" value="GGDEF_dom"/>
</dbReference>
<evidence type="ECO:0000313" key="5">
    <source>
        <dbReference type="Proteomes" id="UP000580043"/>
    </source>
</evidence>
<protein>
    <recommendedName>
        <fullName evidence="1">diguanylate cyclase</fullName>
        <ecNumber evidence="1">2.7.7.65</ecNumber>
    </recommendedName>
</protein>
<dbReference type="InterPro" id="IPR043128">
    <property type="entry name" value="Rev_trsase/Diguanyl_cyclase"/>
</dbReference>
<evidence type="ECO:0000256" key="1">
    <source>
        <dbReference type="ARBA" id="ARBA00012528"/>
    </source>
</evidence>
<comment type="caution">
    <text evidence="4">The sequence shown here is derived from an EMBL/GenBank/DDBJ whole genome shotgun (WGS) entry which is preliminary data.</text>
</comment>
<keyword evidence="5" id="KW-1185">Reference proteome</keyword>
<proteinExistence type="predicted"/>
<dbReference type="PANTHER" id="PTHR45138:SF9">
    <property type="entry name" value="DIGUANYLATE CYCLASE DGCM-RELATED"/>
    <property type="match status" value="1"/>
</dbReference>
<dbReference type="GO" id="GO:0005886">
    <property type="term" value="C:plasma membrane"/>
    <property type="evidence" value="ECO:0007669"/>
    <property type="project" value="TreeGrafter"/>
</dbReference>
<dbReference type="Pfam" id="PF00990">
    <property type="entry name" value="GGDEF"/>
    <property type="match status" value="1"/>
</dbReference>
<dbReference type="CDD" id="cd01949">
    <property type="entry name" value="GGDEF"/>
    <property type="match status" value="1"/>
</dbReference>
<evidence type="ECO:0000256" key="2">
    <source>
        <dbReference type="ARBA" id="ARBA00034247"/>
    </source>
</evidence>
<dbReference type="Gene3D" id="3.30.70.270">
    <property type="match status" value="1"/>
</dbReference>
<dbReference type="PANTHER" id="PTHR45138">
    <property type="entry name" value="REGULATORY COMPONENTS OF SENSORY TRANSDUCTION SYSTEM"/>
    <property type="match status" value="1"/>
</dbReference>
<dbReference type="SMART" id="SM00267">
    <property type="entry name" value="GGDEF"/>
    <property type="match status" value="1"/>
</dbReference>
<accession>A0A848GF05</accession>
<evidence type="ECO:0000313" key="4">
    <source>
        <dbReference type="EMBL" id="NML28983.1"/>
    </source>
</evidence>
<name>A0A848GF05_9RHOO</name>
<dbReference type="GO" id="GO:0043709">
    <property type="term" value="P:cell adhesion involved in single-species biofilm formation"/>
    <property type="evidence" value="ECO:0007669"/>
    <property type="project" value="TreeGrafter"/>
</dbReference>
<dbReference type="AlphaFoldDB" id="A0A848GF05"/>
<dbReference type="GO" id="GO:1902201">
    <property type="term" value="P:negative regulation of bacterial-type flagellum-dependent cell motility"/>
    <property type="evidence" value="ECO:0007669"/>
    <property type="project" value="TreeGrafter"/>
</dbReference>
<dbReference type="InterPro" id="IPR050469">
    <property type="entry name" value="Diguanylate_Cyclase"/>
</dbReference>
<dbReference type="EC" id="2.7.7.65" evidence="1"/>
<organism evidence="4 5">
    <name type="scientific">Zoogloea dura</name>
    <dbReference type="NCBI Taxonomy" id="2728840"/>
    <lineage>
        <taxon>Bacteria</taxon>
        <taxon>Pseudomonadati</taxon>
        <taxon>Pseudomonadota</taxon>
        <taxon>Betaproteobacteria</taxon>
        <taxon>Rhodocyclales</taxon>
        <taxon>Zoogloeaceae</taxon>
        <taxon>Zoogloea</taxon>
    </lineage>
</organism>
<dbReference type="FunFam" id="3.30.70.270:FF:000001">
    <property type="entry name" value="Diguanylate cyclase domain protein"/>
    <property type="match status" value="1"/>
</dbReference>